<dbReference type="SUPFAM" id="SSF159941">
    <property type="entry name" value="MM3350-like"/>
    <property type="match status" value="1"/>
</dbReference>
<dbReference type="InterPro" id="IPR024047">
    <property type="entry name" value="MM3350-like_sf"/>
</dbReference>
<evidence type="ECO:0000259" key="1">
    <source>
        <dbReference type="Pfam" id="PF07929"/>
    </source>
</evidence>
<dbReference type="InterPro" id="IPR053864">
    <property type="entry name" value="DUF6933"/>
</dbReference>
<evidence type="ECO:0000313" key="3">
    <source>
        <dbReference type="EMBL" id="KNZ41723.1"/>
    </source>
</evidence>
<name>A0A0L6TZQ3_9FIRM</name>
<feature type="domain" description="DUF6933" evidence="2">
    <location>
        <begin position="2"/>
        <end position="158"/>
    </location>
</feature>
<dbReference type="Proteomes" id="UP000036873">
    <property type="component" value="Unassembled WGS sequence"/>
</dbReference>
<keyword evidence="4" id="KW-1185">Reference proteome</keyword>
<reference evidence="4" key="1">
    <citation type="submission" date="2015-07" db="EMBL/GenBank/DDBJ databases">
        <title>Draft genome sequence of Acetobacterium bakii DSM 8293, a potential psychrophilic chemical producer through syngas fermentation.</title>
        <authorList>
            <person name="Song Y."/>
            <person name="Hwang S."/>
            <person name="Cho B.-K."/>
        </authorList>
    </citation>
    <scope>NUCLEOTIDE SEQUENCE [LARGE SCALE GENOMIC DNA]</scope>
    <source>
        <strain evidence="4">DSM 8239</strain>
    </source>
</reference>
<comment type="caution">
    <text evidence="3">The sequence shown here is derived from an EMBL/GenBank/DDBJ whole genome shotgun (WGS) entry which is preliminary data.</text>
</comment>
<dbReference type="PANTHER" id="PTHR41878">
    <property type="entry name" value="LEXA REPRESSOR-RELATED"/>
    <property type="match status" value="1"/>
</dbReference>
<dbReference type="STRING" id="52689.AKG39_10360"/>
<evidence type="ECO:0008006" key="5">
    <source>
        <dbReference type="Google" id="ProtNLM"/>
    </source>
</evidence>
<dbReference type="EMBL" id="LGYO01000024">
    <property type="protein sequence ID" value="KNZ41723.1"/>
    <property type="molecule type" value="Genomic_DNA"/>
</dbReference>
<evidence type="ECO:0000313" key="4">
    <source>
        <dbReference type="Proteomes" id="UP000036873"/>
    </source>
</evidence>
<dbReference type="PANTHER" id="PTHR41878:SF1">
    <property type="entry name" value="TNPR PROTEIN"/>
    <property type="match status" value="1"/>
</dbReference>
<evidence type="ECO:0000259" key="2">
    <source>
        <dbReference type="Pfam" id="PF22016"/>
    </source>
</evidence>
<dbReference type="Gene3D" id="3.10.290.30">
    <property type="entry name" value="MM3350-like"/>
    <property type="match status" value="1"/>
</dbReference>
<sequence>MQICCTKILLEKLHIPPFEATEENDLFCWSANLLKIKRKKAVVVVNDSNRFGFVLYGLKARDFKSLQGLIEAGIRRCLKREGIRADIIEAYFGQSGAWAVNTTRGRVFTARLSKACERAGYYDDRLDTDALYQIALSQTMNSELITGRKDGEYGYPYEFLIQDFKDRYGEKIIATEALDLLIRLDLRGSSVTRRLLVPVDITFHELHEIIQIVFDWQGSHLHGFNLFDQKDRCIVNVVSAFEDKFETRQDCPVVQDKDIRIETYIKDANKIIYTYDYGDEWNHDIIVHGIVSDYDKNYPTCIMAEGNRPPEDVGGISGFEEYLDIMSNPEHPKHEMMKSWTLRKRDKDFDIDDANHRLRYVLGR</sequence>
<dbReference type="RefSeq" id="WP_050740325.1">
    <property type="nucleotide sequence ID" value="NZ_LGYO01000024.1"/>
</dbReference>
<dbReference type="AlphaFoldDB" id="A0A0L6TZQ3"/>
<accession>A0A0L6TZQ3</accession>
<protein>
    <recommendedName>
        <fullName evidence="5">TnpR protein</fullName>
    </recommendedName>
</protein>
<dbReference type="InterPro" id="IPR012912">
    <property type="entry name" value="Plasmid_pRiA4b_Orf3-like"/>
</dbReference>
<organism evidence="3 4">
    <name type="scientific">Acetobacterium bakii</name>
    <dbReference type="NCBI Taxonomy" id="52689"/>
    <lineage>
        <taxon>Bacteria</taxon>
        <taxon>Bacillati</taxon>
        <taxon>Bacillota</taxon>
        <taxon>Clostridia</taxon>
        <taxon>Eubacteriales</taxon>
        <taxon>Eubacteriaceae</taxon>
        <taxon>Acetobacterium</taxon>
    </lineage>
</organism>
<dbReference type="Pfam" id="PF07929">
    <property type="entry name" value="PRiA4_ORF3"/>
    <property type="match status" value="1"/>
</dbReference>
<gene>
    <name evidence="3" type="ORF">AKG39_10360</name>
</gene>
<dbReference type="OrthoDB" id="9801392at2"/>
<proteinExistence type="predicted"/>
<feature type="domain" description="Plasmid pRiA4b Orf3-like" evidence="1">
    <location>
        <begin position="177"/>
        <end position="354"/>
    </location>
</feature>
<dbReference type="Pfam" id="PF22016">
    <property type="entry name" value="DUF6933"/>
    <property type="match status" value="1"/>
</dbReference>
<dbReference type="PATRIC" id="fig|52689.4.peg.1288"/>